<feature type="non-terminal residue" evidence="1">
    <location>
        <position position="1"/>
    </location>
</feature>
<protein>
    <submittedName>
        <fullName evidence="1">Uncharacterized protein</fullName>
    </submittedName>
</protein>
<keyword evidence="2" id="KW-1185">Reference proteome</keyword>
<gene>
    <name evidence="1" type="ORF">XAT740_LOCUS64205</name>
</gene>
<dbReference type="EMBL" id="CAJNOR010021655">
    <property type="protein sequence ID" value="CAF1691469.1"/>
    <property type="molecule type" value="Genomic_DNA"/>
</dbReference>
<dbReference type="Proteomes" id="UP000663828">
    <property type="component" value="Unassembled WGS sequence"/>
</dbReference>
<reference evidence="1" key="1">
    <citation type="submission" date="2021-02" db="EMBL/GenBank/DDBJ databases">
        <authorList>
            <person name="Nowell W R."/>
        </authorList>
    </citation>
    <scope>NUCLEOTIDE SEQUENCE</scope>
</reference>
<evidence type="ECO:0000313" key="1">
    <source>
        <dbReference type="EMBL" id="CAF1691469.1"/>
    </source>
</evidence>
<name>A0A816HTJ8_ADIRI</name>
<evidence type="ECO:0000313" key="2">
    <source>
        <dbReference type="Proteomes" id="UP000663828"/>
    </source>
</evidence>
<comment type="caution">
    <text evidence="1">The sequence shown here is derived from an EMBL/GenBank/DDBJ whole genome shotgun (WGS) entry which is preliminary data.</text>
</comment>
<feature type="non-terminal residue" evidence="1">
    <location>
        <position position="95"/>
    </location>
</feature>
<dbReference type="AlphaFoldDB" id="A0A816HTJ8"/>
<proteinExistence type="predicted"/>
<organism evidence="1 2">
    <name type="scientific">Adineta ricciae</name>
    <name type="common">Rotifer</name>
    <dbReference type="NCBI Taxonomy" id="249248"/>
    <lineage>
        <taxon>Eukaryota</taxon>
        <taxon>Metazoa</taxon>
        <taxon>Spiralia</taxon>
        <taxon>Gnathifera</taxon>
        <taxon>Rotifera</taxon>
        <taxon>Eurotatoria</taxon>
        <taxon>Bdelloidea</taxon>
        <taxon>Adinetida</taxon>
        <taxon>Adinetidae</taxon>
        <taxon>Adineta</taxon>
    </lineage>
</organism>
<sequence length="95" mass="10903">MQNQEIYPSQKFQTHHKSLSECQQALLVKTTSLLVFTDIIPLMIDDIPLILCHSMRNDEIYPSQKFQIHHKSLSECQQALVVKTTSLLVFTGETT</sequence>
<accession>A0A816HTJ8</accession>